<dbReference type="CDD" id="cd02440">
    <property type="entry name" value="AdoMet_MTases"/>
    <property type="match status" value="1"/>
</dbReference>
<keyword evidence="3" id="KW-0238">DNA-binding</keyword>
<keyword evidence="9" id="KW-1185">Reference proteome</keyword>
<evidence type="ECO:0000313" key="8">
    <source>
        <dbReference type="Proteomes" id="UP000288943"/>
    </source>
</evidence>
<dbReference type="GO" id="GO:0008757">
    <property type="term" value="F:S-adenosylmethionine-dependent methyltransferase activity"/>
    <property type="evidence" value="ECO:0007669"/>
    <property type="project" value="InterPro"/>
</dbReference>
<dbReference type="SUPFAM" id="SSF46955">
    <property type="entry name" value="Putative DNA-binding domain"/>
    <property type="match status" value="1"/>
</dbReference>
<dbReference type="OrthoDB" id="465705at2"/>
<evidence type="ECO:0000256" key="1">
    <source>
        <dbReference type="ARBA" id="ARBA00022491"/>
    </source>
</evidence>
<dbReference type="InterPro" id="IPR000551">
    <property type="entry name" value="MerR-type_HTH_dom"/>
</dbReference>
<dbReference type="EMBL" id="CP026520">
    <property type="protein sequence ID" value="QAV16244.1"/>
    <property type="molecule type" value="Genomic_DNA"/>
</dbReference>
<dbReference type="AlphaFoldDB" id="A0A410WPI3"/>
<feature type="domain" description="HTH merR-type" evidence="5">
    <location>
        <begin position="1"/>
        <end position="69"/>
    </location>
</feature>
<dbReference type="Proteomes" id="UP000288943">
    <property type="component" value="Chromosome"/>
</dbReference>
<dbReference type="EMBL" id="JAMDMJ010000034">
    <property type="protein sequence ID" value="MCY9598702.1"/>
    <property type="molecule type" value="Genomic_DNA"/>
</dbReference>
<keyword evidence="4" id="KW-0804">Transcription</keyword>
<organism evidence="7 8">
    <name type="scientific">Paenibacillus chitinolyticus</name>
    <dbReference type="NCBI Taxonomy" id="79263"/>
    <lineage>
        <taxon>Bacteria</taxon>
        <taxon>Bacillati</taxon>
        <taxon>Bacillota</taxon>
        <taxon>Bacilli</taxon>
        <taxon>Bacillales</taxon>
        <taxon>Paenibacillaceae</taxon>
        <taxon>Paenibacillus</taxon>
    </lineage>
</organism>
<evidence type="ECO:0000313" key="9">
    <source>
        <dbReference type="Proteomes" id="UP001527202"/>
    </source>
</evidence>
<accession>A0A410WPI3</accession>
<protein>
    <submittedName>
        <fullName evidence="6">MerR family transcriptional regulator</fullName>
    </submittedName>
    <submittedName>
        <fullName evidence="7">Methyltransferase domain-containing protein</fullName>
    </submittedName>
</protein>
<dbReference type="RefSeq" id="WP_042231278.1">
    <property type="nucleotide sequence ID" value="NZ_CP026520.1"/>
</dbReference>
<sequence>MHIKEAAKRLGISARAIRFYEEKGLIAPGKELSSGYRSFTEQEIWRLRTIVALRESGMSVSGIQAALEQVERGEHDELLHYLELQRSVLYARMLETRQTLQTTDHMIGLLQGSRGLPLEDFYRLAQDSREVRELRNWEDRWNFDELASSHDERVWSGDSAYPGYREALERTVEEINPAPGETGLDLGTGTGNLAGLFMERGAVMNGVDQSKEMLRICRSKFPGMTAKIGNFLAVPYTDGQFDFVVTSFAFHHLSGRQQKLALNEMARVLKPQGRIAIAGFINRNADGGASADKHRTNSPTGALDFLDWFGPNGFESKCLKLSPELYLAAARRGLP</sequence>
<evidence type="ECO:0000313" key="6">
    <source>
        <dbReference type="EMBL" id="MCY9598702.1"/>
    </source>
</evidence>
<dbReference type="PROSITE" id="PS50937">
    <property type="entry name" value="HTH_MERR_2"/>
    <property type="match status" value="1"/>
</dbReference>
<gene>
    <name evidence="6" type="ORF">M5X16_23385</name>
    <name evidence="7" type="ORF">PC41400_00425</name>
</gene>
<evidence type="ECO:0000259" key="5">
    <source>
        <dbReference type="PROSITE" id="PS50937"/>
    </source>
</evidence>
<dbReference type="KEGG" id="pchi:PC41400_00425"/>
<keyword evidence="2" id="KW-0805">Transcription regulation</keyword>
<dbReference type="GO" id="GO:0003677">
    <property type="term" value="F:DNA binding"/>
    <property type="evidence" value="ECO:0007669"/>
    <property type="project" value="UniProtKB-KW"/>
</dbReference>
<dbReference type="InterPro" id="IPR009061">
    <property type="entry name" value="DNA-bd_dom_put_sf"/>
</dbReference>
<dbReference type="Gene3D" id="3.40.50.150">
    <property type="entry name" value="Vaccinia Virus protein VP39"/>
    <property type="match status" value="1"/>
</dbReference>
<dbReference type="InterPro" id="IPR029063">
    <property type="entry name" value="SAM-dependent_MTases_sf"/>
</dbReference>
<dbReference type="PANTHER" id="PTHR30204">
    <property type="entry name" value="REDOX-CYCLING DRUG-SENSING TRANSCRIPTIONAL ACTIVATOR SOXR"/>
    <property type="match status" value="1"/>
</dbReference>
<evidence type="ECO:0000256" key="3">
    <source>
        <dbReference type="ARBA" id="ARBA00023125"/>
    </source>
</evidence>
<dbReference type="PRINTS" id="PR00040">
    <property type="entry name" value="HTHMERR"/>
</dbReference>
<dbReference type="PANTHER" id="PTHR30204:SF69">
    <property type="entry name" value="MERR-FAMILY TRANSCRIPTIONAL REGULATOR"/>
    <property type="match status" value="1"/>
</dbReference>
<dbReference type="Gene3D" id="1.10.1660.10">
    <property type="match status" value="1"/>
</dbReference>
<keyword evidence="7" id="KW-0808">Transferase</keyword>
<reference evidence="7 8" key="1">
    <citation type="submission" date="2018-01" db="EMBL/GenBank/DDBJ databases">
        <title>The whole genome sequencing and assembly of Paenibacillus chitinolyticus KCCM 41400 strain.</title>
        <authorList>
            <person name="Kim J.-Y."/>
            <person name="Park M.-K."/>
            <person name="Lee Y.-J."/>
            <person name="Yi H."/>
            <person name="Bahn Y.-S."/>
            <person name="Kim J.F."/>
            <person name="Lee D.-W."/>
        </authorList>
    </citation>
    <scope>NUCLEOTIDE SEQUENCE [LARGE SCALE GENOMIC DNA]</scope>
    <source>
        <strain evidence="7 8">KCCM 41400</strain>
    </source>
</reference>
<keyword evidence="1" id="KW-0678">Repressor</keyword>
<name>A0A410WPI3_9BACL</name>
<evidence type="ECO:0000256" key="4">
    <source>
        <dbReference type="ARBA" id="ARBA00023163"/>
    </source>
</evidence>
<dbReference type="GeneID" id="95373279"/>
<dbReference type="Proteomes" id="UP001527202">
    <property type="component" value="Unassembled WGS sequence"/>
</dbReference>
<proteinExistence type="predicted"/>
<dbReference type="Pfam" id="PF08241">
    <property type="entry name" value="Methyltransf_11"/>
    <property type="match status" value="1"/>
</dbReference>
<dbReference type="Pfam" id="PF13411">
    <property type="entry name" value="MerR_1"/>
    <property type="match status" value="1"/>
</dbReference>
<evidence type="ECO:0000256" key="2">
    <source>
        <dbReference type="ARBA" id="ARBA00023015"/>
    </source>
</evidence>
<reference evidence="6 9" key="2">
    <citation type="submission" date="2022-05" db="EMBL/GenBank/DDBJ databases">
        <title>Genome Sequencing of Bee-Associated Microbes.</title>
        <authorList>
            <person name="Dunlap C."/>
        </authorList>
    </citation>
    <scope>NUCLEOTIDE SEQUENCE [LARGE SCALE GENOMIC DNA]</scope>
    <source>
        <strain evidence="6 9">NRRL B-23120</strain>
    </source>
</reference>
<dbReference type="SUPFAM" id="SSF53335">
    <property type="entry name" value="S-adenosyl-L-methionine-dependent methyltransferases"/>
    <property type="match status" value="1"/>
</dbReference>
<keyword evidence="7" id="KW-0489">Methyltransferase</keyword>
<dbReference type="GO" id="GO:0032259">
    <property type="term" value="P:methylation"/>
    <property type="evidence" value="ECO:0007669"/>
    <property type="project" value="UniProtKB-KW"/>
</dbReference>
<evidence type="ECO:0000313" key="7">
    <source>
        <dbReference type="EMBL" id="QAV16244.1"/>
    </source>
</evidence>
<dbReference type="InterPro" id="IPR047057">
    <property type="entry name" value="MerR_fam"/>
</dbReference>
<dbReference type="GO" id="GO:0003700">
    <property type="term" value="F:DNA-binding transcription factor activity"/>
    <property type="evidence" value="ECO:0007669"/>
    <property type="project" value="InterPro"/>
</dbReference>
<dbReference type="SMART" id="SM00422">
    <property type="entry name" value="HTH_MERR"/>
    <property type="match status" value="1"/>
</dbReference>
<dbReference type="InterPro" id="IPR013216">
    <property type="entry name" value="Methyltransf_11"/>
</dbReference>